<keyword evidence="1" id="KW-0732">Signal</keyword>
<comment type="caution">
    <text evidence="2">The sequence shown here is derived from an EMBL/GenBank/DDBJ whole genome shotgun (WGS) entry which is preliminary data.</text>
</comment>
<dbReference type="Pfam" id="PF03995">
    <property type="entry name" value="Inhibitor_I36"/>
    <property type="match status" value="1"/>
</dbReference>
<feature type="chain" id="PRO_5040999257" description="Peptidase inhibitor family I36" evidence="1">
    <location>
        <begin position="21"/>
        <end position="112"/>
    </location>
</feature>
<dbReference type="Proteomes" id="UP001165136">
    <property type="component" value="Unassembled WGS sequence"/>
</dbReference>
<sequence length="112" mass="11542">MATVAVAGACAALSAPSASASQSDCASGLCVWSGENYTGTMVNLTIPGLNNCFTPTAEGFDATRSADVTDPTFNLVFYDNADCTGAGQLVMYRSVAAFDSPKHGIKAYLNRS</sequence>
<evidence type="ECO:0008006" key="4">
    <source>
        <dbReference type="Google" id="ProtNLM"/>
    </source>
</evidence>
<evidence type="ECO:0000313" key="3">
    <source>
        <dbReference type="Proteomes" id="UP001165136"/>
    </source>
</evidence>
<dbReference type="EMBL" id="BSTI01000010">
    <property type="protein sequence ID" value="GLY68093.1"/>
    <property type="molecule type" value="Genomic_DNA"/>
</dbReference>
<gene>
    <name evidence="2" type="ORF">Atai01_47120</name>
</gene>
<protein>
    <recommendedName>
        <fullName evidence="4">Peptidase inhibitor family I36</fullName>
    </recommendedName>
</protein>
<organism evidence="2 3">
    <name type="scientific">Amycolatopsis taiwanensis</name>
    <dbReference type="NCBI Taxonomy" id="342230"/>
    <lineage>
        <taxon>Bacteria</taxon>
        <taxon>Bacillati</taxon>
        <taxon>Actinomycetota</taxon>
        <taxon>Actinomycetes</taxon>
        <taxon>Pseudonocardiales</taxon>
        <taxon>Pseudonocardiaceae</taxon>
        <taxon>Amycolatopsis</taxon>
    </lineage>
</organism>
<reference evidence="2" key="1">
    <citation type="submission" date="2023-03" db="EMBL/GenBank/DDBJ databases">
        <title>Amycolatopsis taiwanensis NBRC 103393.</title>
        <authorList>
            <person name="Ichikawa N."/>
            <person name="Sato H."/>
            <person name="Tonouchi N."/>
        </authorList>
    </citation>
    <scope>NUCLEOTIDE SEQUENCE</scope>
    <source>
        <strain evidence="2">NBRC 103393</strain>
    </source>
</reference>
<evidence type="ECO:0000313" key="2">
    <source>
        <dbReference type="EMBL" id="GLY68093.1"/>
    </source>
</evidence>
<proteinExistence type="predicted"/>
<dbReference type="AlphaFoldDB" id="A0A9W6VE56"/>
<feature type="signal peptide" evidence="1">
    <location>
        <begin position="1"/>
        <end position="20"/>
    </location>
</feature>
<accession>A0A9W6VE56</accession>
<evidence type="ECO:0000256" key="1">
    <source>
        <dbReference type="SAM" id="SignalP"/>
    </source>
</evidence>
<keyword evidence="3" id="KW-1185">Reference proteome</keyword>
<name>A0A9W6VE56_9PSEU</name>